<evidence type="ECO:0000313" key="2">
    <source>
        <dbReference type="EMBL" id="ANO51203.1"/>
    </source>
</evidence>
<name>A0A193LFG3_9GAMM</name>
<dbReference type="InterPro" id="IPR050275">
    <property type="entry name" value="PGM_Phosphatase"/>
</dbReference>
<organism evidence="2 3">
    <name type="scientific">Woeseia oceani</name>
    <dbReference type="NCBI Taxonomy" id="1548547"/>
    <lineage>
        <taxon>Bacteria</taxon>
        <taxon>Pseudomonadati</taxon>
        <taxon>Pseudomonadota</taxon>
        <taxon>Gammaproteobacteria</taxon>
        <taxon>Woeseiales</taxon>
        <taxon>Woeseiaceae</taxon>
        <taxon>Woeseia</taxon>
    </lineage>
</organism>
<dbReference type="GO" id="GO:0005737">
    <property type="term" value="C:cytoplasm"/>
    <property type="evidence" value="ECO:0007669"/>
    <property type="project" value="TreeGrafter"/>
</dbReference>
<dbReference type="RefSeq" id="WP_068615323.1">
    <property type="nucleotide sequence ID" value="NZ_CP016268.1"/>
</dbReference>
<keyword evidence="3" id="KW-1185">Reference proteome</keyword>
<evidence type="ECO:0000256" key="1">
    <source>
        <dbReference type="SAM" id="Phobius"/>
    </source>
</evidence>
<dbReference type="PANTHER" id="PTHR48100">
    <property type="entry name" value="BROAD-SPECIFICITY PHOSPHATASE YOR283W-RELATED"/>
    <property type="match status" value="1"/>
</dbReference>
<dbReference type="EMBL" id="CP016268">
    <property type="protein sequence ID" value="ANO51203.1"/>
    <property type="molecule type" value="Genomic_DNA"/>
</dbReference>
<accession>A0A193LFG3</accession>
<dbReference type="InterPro" id="IPR029033">
    <property type="entry name" value="His_PPase_superfam"/>
</dbReference>
<protein>
    <recommendedName>
        <fullName evidence="4">Phosphoglycerate mutase</fullName>
    </recommendedName>
</protein>
<dbReference type="Pfam" id="PF00300">
    <property type="entry name" value="His_Phos_1"/>
    <property type="match status" value="1"/>
</dbReference>
<reference evidence="2 3" key="1">
    <citation type="submission" date="2016-06" db="EMBL/GenBank/DDBJ databases">
        <title>Complete genome sequence of a deep-branching marine Gamma Proteobacterium Woeseia oceani type strain XK5.</title>
        <authorList>
            <person name="Mu D."/>
            <person name="Du Z."/>
        </authorList>
    </citation>
    <scope>NUCLEOTIDE SEQUENCE [LARGE SCALE GENOMIC DNA]</scope>
    <source>
        <strain evidence="2 3">XK5</strain>
    </source>
</reference>
<evidence type="ECO:0008006" key="4">
    <source>
        <dbReference type="Google" id="ProtNLM"/>
    </source>
</evidence>
<dbReference type="InterPro" id="IPR013078">
    <property type="entry name" value="His_Pase_superF_clade-1"/>
</dbReference>
<evidence type="ECO:0000313" key="3">
    <source>
        <dbReference type="Proteomes" id="UP000092695"/>
    </source>
</evidence>
<keyword evidence="1" id="KW-1133">Transmembrane helix</keyword>
<dbReference type="AlphaFoldDB" id="A0A193LFG3"/>
<dbReference type="SUPFAM" id="SSF53254">
    <property type="entry name" value="Phosphoglycerate mutase-like"/>
    <property type="match status" value="1"/>
</dbReference>
<dbReference type="SMART" id="SM00855">
    <property type="entry name" value="PGAM"/>
    <property type="match status" value="1"/>
</dbReference>
<dbReference type="GO" id="GO:0016791">
    <property type="term" value="F:phosphatase activity"/>
    <property type="evidence" value="ECO:0007669"/>
    <property type="project" value="TreeGrafter"/>
</dbReference>
<feature type="transmembrane region" description="Helical" evidence="1">
    <location>
        <begin position="19"/>
        <end position="36"/>
    </location>
</feature>
<dbReference type="PANTHER" id="PTHR48100:SF1">
    <property type="entry name" value="HISTIDINE PHOSPHATASE FAMILY PROTEIN-RELATED"/>
    <property type="match status" value="1"/>
</dbReference>
<keyword evidence="1" id="KW-0812">Transmembrane</keyword>
<dbReference type="CDD" id="cd07067">
    <property type="entry name" value="HP_PGM_like"/>
    <property type="match status" value="1"/>
</dbReference>
<dbReference type="Gene3D" id="3.40.50.1240">
    <property type="entry name" value="Phosphoglycerate mutase-like"/>
    <property type="match status" value="1"/>
</dbReference>
<proteinExistence type="predicted"/>
<dbReference type="OrthoDB" id="3296006at2"/>
<dbReference type="KEGG" id="woc:BA177_08295"/>
<dbReference type="STRING" id="1548547.BA177_08295"/>
<dbReference type="Proteomes" id="UP000092695">
    <property type="component" value="Chromosome"/>
</dbReference>
<gene>
    <name evidence="2" type="ORF">BA177_08295</name>
</gene>
<sequence>MSNGNSEADRRSRRRKRRLTLGVIYTAIAIGLAWFFESQATTTIIFVRHAEKTSETETDPSLSAAGQRRVAELTRQLMDADVIAGVDAIYATPYKRTRETAQPLATALDLPVTSYDPDDNDAVLADILDKHKGKIILVVGHSDTLPGLIADLGASKRVPPIADYEYDNLYLVSIPWFGKTKTIRLRYGEPYQPAVTQ</sequence>
<keyword evidence="1" id="KW-0472">Membrane</keyword>